<evidence type="ECO:0000313" key="2">
    <source>
        <dbReference type="Proteomes" id="UP000199677"/>
    </source>
</evidence>
<sequence length="39" mass="4347">MSHSNSQSIMHATVQCKSVHCIIMTRLTEKLIVRGAHTP</sequence>
<reference evidence="2" key="1">
    <citation type="submission" date="2016-10" db="EMBL/GenBank/DDBJ databases">
        <authorList>
            <person name="Varghese N."/>
            <person name="Submissions S."/>
        </authorList>
    </citation>
    <scope>NUCLEOTIDE SEQUENCE [LARGE SCALE GENOMIC DNA]</scope>
    <source>
        <strain evidence="2">CGMCC 1.6494</strain>
    </source>
</reference>
<dbReference type="AlphaFoldDB" id="A0A1H0EWB3"/>
<gene>
    <name evidence="1" type="ORF">SAMN04487951_10927</name>
</gene>
<evidence type="ECO:0000313" key="1">
    <source>
        <dbReference type="EMBL" id="SDN86662.1"/>
    </source>
</evidence>
<keyword evidence="2" id="KW-1185">Reference proteome</keyword>
<organism evidence="1 2">
    <name type="scientific">Vreelandella arcis</name>
    <dbReference type="NCBI Taxonomy" id="416873"/>
    <lineage>
        <taxon>Bacteria</taxon>
        <taxon>Pseudomonadati</taxon>
        <taxon>Pseudomonadota</taxon>
        <taxon>Gammaproteobacteria</taxon>
        <taxon>Oceanospirillales</taxon>
        <taxon>Halomonadaceae</taxon>
        <taxon>Vreelandella</taxon>
    </lineage>
</organism>
<dbReference type="Proteomes" id="UP000199677">
    <property type="component" value="Unassembled WGS sequence"/>
</dbReference>
<name>A0A1H0EWB3_9GAMM</name>
<dbReference type="STRING" id="416873.SAMN04487951_10927"/>
<protein>
    <submittedName>
        <fullName evidence="1">Uncharacterized protein</fullName>
    </submittedName>
</protein>
<accession>A0A1H0EWB3</accession>
<dbReference type="EMBL" id="FNII01000009">
    <property type="protein sequence ID" value="SDN86662.1"/>
    <property type="molecule type" value="Genomic_DNA"/>
</dbReference>
<proteinExistence type="predicted"/>